<keyword evidence="7" id="KW-1185">Reference proteome</keyword>
<gene>
    <name evidence="6" type="ORF">ABZ568_26205</name>
</gene>
<feature type="domain" description="HTH lysR-type" evidence="5">
    <location>
        <begin position="3"/>
        <end position="60"/>
    </location>
</feature>
<dbReference type="PANTHER" id="PTHR30118:SF15">
    <property type="entry name" value="TRANSCRIPTIONAL REGULATORY PROTEIN"/>
    <property type="match status" value="1"/>
</dbReference>
<dbReference type="InterPro" id="IPR000847">
    <property type="entry name" value="LysR_HTH_N"/>
</dbReference>
<dbReference type="EMBL" id="JBEYBN010000041">
    <property type="protein sequence ID" value="MEU2269829.1"/>
    <property type="molecule type" value="Genomic_DNA"/>
</dbReference>
<dbReference type="CDD" id="cd08417">
    <property type="entry name" value="PBP2_Nitroaromatics_like"/>
    <property type="match status" value="1"/>
</dbReference>
<dbReference type="InterPro" id="IPR036390">
    <property type="entry name" value="WH_DNA-bd_sf"/>
</dbReference>
<reference evidence="6 7" key="1">
    <citation type="submission" date="2024-06" db="EMBL/GenBank/DDBJ databases">
        <title>The Natural Products Discovery Center: Release of the First 8490 Sequenced Strains for Exploring Actinobacteria Biosynthetic Diversity.</title>
        <authorList>
            <person name="Kalkreuter E."/>
            <person name="Kautsar S.A."/>
            <person name="Yang D."/>
            <person name="Bader C.D."/>
            <person name="Teijaro C.N."/>
            <person name="Fluegel L."/>
            <person name="Davis C.M."/>
            <person name="Simpson J.R."/>
            <person name="Lauterbach L."/>
            <person name="Steele A.D."/>
            <person name="Gui C."/>
            <person name="Meng S."/>
            <person name="Li G."/>
            <person name="Viehrig K."/>
            <person name="Ye F."/>
            <person name="Su P."/>
            <person name="Kiefer A.F."/>
            <person name="Nichols A."/>
            <person name="Cepeda A.J."/>
            <person name="Yan W."/>
            <person name="Fan B."/>
            <person name="Jiang Y."/>
            <person name="Adhikari A."/>
            <person name="Zheng C.-J."/>
            <person name="Schuster L."/>
            <person name="Cowan T.M."/>
            <person name="Smanski M.J."/>
            <person name="Chevrette M.G."/>
            <person name="De Carvalho L.P.S."/>
            <person name="Shen B."/>
        </authorList>
    </citation>
    <scope>NUCLEOTIDE SEQUENCE [LARGE SCALE GENOMIC DNA]</scope>
    <source>
        <strain evidence="6 7">NPDC019583</strain>
    </source>
</reference>
<evidence type="ECO:0000256" key="3">
    <source>
        <dbReference type="ARBA" id="ARBA00023125"/>
    </source>
</evidence>
<dbReference type="InterPro" id="IPR037402">
    <property type="entry name" value="YidZ_PBP2"/>
</dbReference>
<evidence type="ECO:0000256" key="4">
    <source>
        <dbReference type="ARBA" id="ARBA00023163"/>
    </source>
</evidence>
<evidence type="ECO:0000313" key="6">
    <source>
        <dbReference type="EMBL" id="MEU2269829.1"/>
    </source>
</evidence>
<dbReference type="Gene3D" id="1.10.10.10">
    <property type="entry name" value="Winged helix-like DNA-binding domain superfamily/Winged helix DNA-binding domain"/>
    <property type="match status" value="1"/>
</dbReference>
<evidence type="ECO:0000313" key="7">
    <source>
        <dbReference type="Proteomes" id="UP001550603"/>
    </source>
</evidence>
<evidence type="ECO:0000256" key="2">
    <source>
        <dbReference type="ARBA" id="ARBA00023015"/>
    </source>
</evidence>
<comment type="similarity">
    <text evidence="1">Belongs to the LysR transcriptional regulatory family.</text>
</comment>
<dbReference type="SUPFAM" id="SSF46785">
    <property type="entry name" value="Winged helix' DNA-binding domain"/>
    <property type="match status" value="1"/>
</dbReference>
<dbReference type="Pfam" id="PF00126">
    <property type="entry name" value="HTH_1"/>
    <property type="match status" value="1"/>
</dbReference>
<organism evidence="6 7">
    <name type="scientific">Streptomyces olindensis</name>
    <dbReference type="NCBI Taxonomy" id="358823"/>
    <lineage>
        <taxon>Bacteria</taxon>
        <taxon>Bacillati</taxon>
        <taxon>Actinomycetota</taxon>
        <taxon>Actinomycetes</taxon>
        <taxon>Kitasatosporales</taxon>
        <taxon>Streptomycetaceae</taxon>
        <taxon>Streptomyces</taxon>
    </lineage>
</organism>
<keyword evidence="3" id="KW-0238">DNA-binding</keyword>
<name>A0ABV2Y0U3_9ACTN</name>
<keyword evidence="2" id="KW-0805">Transcription regulation</keyword>
<evidence type="ECO:0000259" key="5">
    <source>
        <dbReference type="PROSITE" id="PS50931"/>
    </source>
</evidence>
<dbReference type="PANTHER" id="PTHR30118">
    <property type="entry name" value="HTH-TYPE TRANSCRIPTIONAL REGULATOR LEUO-RELATED"/>
    <property type="match status" value="1"/>
</dbReference>
<sequence>MGLDLNLLVPLDALLQECSVTRAAQRLGLSQPTVSAALARLRRHFDDELLTCVGNAYELTPLAERLVEPTAQALGAADRVFQTRPAFDPTCARREFTLVMTDTNLATFGQTLAGLVRDAAPGVRLRFQHNTPQIIRHAEDHLQSVDGMLLPQGLLAKVPAIDLYEDRWVCVVASDTVTQAPPTPEQLAARPWVLPYHIPTKDFSALHQLRVWGIEPRVEIAVENFLTVPYLVAGTNRVGVVPERAARLFPAACGTVVLELPFDLGRLVESLWWHPTYERDPAHIWLRKTATEAGRLVAASTAETSHQDTPHR</sequence>
<accession>A0ABV2Y0U3</accession>
<evidence type="ECO:0000256" key="1">
    <source>
        <dbReference type="ARBA" id="ARBA00009437"/>
    </source>
</evidence>
<keyword evidence="4" id="KW-0804">Transcription</keyword>
<dbReference type="Pfam" id="PF03466">
    <property type="entry name" value="LysR_substrate"/>
    <property type="match status" value="1"/>
</dbReference>
<dbReference type="PROSITE" id="PS50931">
    <property type="entry name" value="HTH_LYSR"/>
    <property type="match status" value="1"/>
</dbReference>
<protein>
    <submittedName>
        <fullName evidence="6">LysR family transcriptional regulator</fullName>
    </submittedName>
</protein>
<dbReference type="Gene3D" id="3.40.190.10">
    <property type="entry name" value="Periplasmic binding protein-like II"/>
    <property type="match status" value="2"/>
</dbReference>
<dbReference type="InterPro" id="IPR036388">
    <property type="entry name" value="WH-like_DNA-bd_sf"/>
</dbReference>
<comment type="caution">
    <text evidence="6">The sequence shown here is derived from an EMBL/GenBank/DDBJ whole genome shotgun (WGS) entry which is preliminary data.</text>
</comment>
<dbReference type="SUPFAM" id="SSF53850">
    <property type="entry name" value="Periplasmic binding protein-like II"/>
    <property type="match status" value="1"/>
</dbReference>
<dbReference type="Proteomes" id="UP001550603">
    <property type="component" value="Unassembled WGS sequence"/>
</dbReference>
<dbReference type="InterPro" id="IPR005119">
    <property type="entry name" value="LysR_subst-bd"/>
</dbReference>
<proteinExistence type="inferred from homology"/>
<dbReference type="InterPro" id="IPR050389">
    <property type="entry name" value="LysR-type_TF"/>
</dbReference>
<dbReference type="RefSeq" id="WP_359791151.1">
    <property type="nucleotide sequence ID" value="NZ_JBEYBN010000041.1"/>
</dbReference>